<dbReference type="EMBL" id="AMCI01002774">
    <property type="protein sequence ID" value="EJX01885.1"/>
    <property type="molecule type" value="Genomic_DNA"/>
</dbReference>
<feature type="domain" description="Fe/B12 periplasmic-binding" evidence="1">
    <location>
        <begin position="30"/>
        <end position="178"/>
    </location>
</feature>
<dbReference type="SUPFAM" id="SSF53807">
    <property type="entry name" value="Helical backbone' metal receptor"/>
    <property type="match status" value="1"/>
</dbReference>
<dbReference type="InterPro" id="IPR002491">
    <property type="entry name" value="ABC_transptr_periplasmic_BD"/>
</dbReference>
<protein>
    <submittedName>
        <fullName evidence="2">Periplasmic binding protein</fullName>
    </submittedName>
</protein>
<evidence type="ECO:0000313" key="2">
    <source>
        <dbReference type="EMBL" id="EJX01885.1"/>
    </source>
</evidence>
<dbReference type="PROSITE" id="PS50983">
    <property type="entry name" value="FE_B12_PBP"/>
    <property type="match status" value="1"/>
</dbReference>
<accession>J9GPH7</accession>
<organism evidence="2">
    <name type="scientific">gut metagenome</name>
    <dbReference type="NCBI Taxonomy" id="749906"/>
    <lineage>
        <taxon>unclassified sequences</taxon>
        <taxon>metagenomes</taxon>
        <taxon>organismal metagenomes</taxon>
    </lineage>
</organism>
<dbReference type="Gene3D" id="3.40.50.1980">
    <property type="entry name" value="Nitrogenase molybdenum iron protein domain"/>
    <property type="match status" value="1"/>
</dbReference>
<name>J9GPH7_9ZZZZ</name>
<gene>
    <name evidence="2" type="ORF">EVA_10008</name>
</gene>
<dbReference type="CDD" id="cd00636">
    <property type="entry name" value="TroA-like"/>
    <property type="match status" value="1"/>
</dbReference>
<dbReference type="AlphaFoldDB" id="J9GPH7"/>
<sequence length="178" mass="20350">MQEKCRQNRKERLQWLMTLIGQWLLKCQKRTAVLIGSFADVWCLAGGKETLVAAADDTWTQFNLNLSEDVVHLGAVKSPSLEKLLASQPDLVIGSTKTAADVELKSTLEEMEIPVIYFDVSSFEDYLRMLKVCTMLTGYDEYYQMYGTDVATQVEDAKKRITGRKTQCVVYSRIWFQL</sequence>
<reference evidence="2" key="1">
    <citation type="journal article" date="2012" name="PLoS ONE">
        <title>Gene sets for utilization of primary and secondary nutrition supplies in the distal gut of endangered iberian lynx.</title>
        <authorList>
            <person name="Alcaide M."/>
            <person name="Messina E."/>
            <person name="Richter M."/>
            <person name="Bargiela R."/>
            <person name="Peplies J."/>
            <person name="Huws S.A."/>
            <person name="Newbold C.J."/>
            <person name="Golyshin P.N."/>
            <person name="Simon M.A."/>
            <person name="Lopez G."/>
            <person name="Yakimov M.M."/>
            <person name="Ferrer M."/>
        </authorList>
    </citation>
    <scope>NUCLEOTIDE SEQUENCE</scope>
</reference>
<comment type="caution">
    <text evidence="2">The sequence shown here is derived from an EMBL/GenBank/DDBJ whole genome shotgun (WGS) entry which is preliminary data.</text>
</comment>
<dbReference type="Pfam" id="PF01497">
    <property type="entry name" value="Peripla_BP_2"/>
    <property type="match status" value="1"/>
</dbReference>
<evidence type="ECO:0000259" key="1">
    <source>
        <dbReference type="PROSITE" id="PS50983"/>
    </source>
</evidence>
<proteinExistence type="predicted"/>